<dbReference type="Gene3D" id="3.10.580.10">
    <property type="entry name" value="CBS-domain"/>
    <property type="match status" value="1"/>
</dbReference>
<keyword evidence="3" id="KW-0479">Metal-binding</keyword>
<dbReference type="InterPro" id="IPR046342">
    <property type="entry name" value="CBS_dom_sf"/>
</dbReference>
<evidence type="ECO:0000259" key="6">
    <source>
        <dbReference type="PROSITE" id="PS51901"/>
    </source>
</evidence>
<evidence type="ECO:0000256" key="2">
    <source>
        <dbReference type="PROSITE-ProRule" id="PRU00703"/>
    </source>
</evidence>
<dbReference type="PANTHER" id="PTHR43080:SF2">
    <property type="entry name" value="CBS DOMAIN-CONTAINING PROTEIN"/>
    <property type="match status" value="1"/>
</dbReference>
<evidence type="ECO:0000259" key="5">
    <source>
        <dbReference type="PROSITE" id="PS51371"/>
    </source>
</evidence>
<keyword evidence="3" id="KW-0862">Zinc</keyword>
<keyword evidence="1 2" id="KW-0129">CBS domain</keyword>
<reference evidence="7 8" key="2">
    <citation type="journal article" date="2013" name="PLoS ONE">
        <title>INDIGO - INtegrated Data Warehouse of MIcrobial GenOmes with Examples from the Red Sea Extremophiles.</title>
        <authorList>
            <person name="Alam I."/>
            <person name="Antunes A."/>
            <person name="Kamau A.A."/>
            <person name="Ba Alawi W."/>
            <person name="Kalkatawi M."/>
            <person name="Stingl U."/>
            <person name="Bajic V.B."/>
        </authorList>
    </citation>
    <scope>NUCLEOTIDE SEQUENCE [LARGE SCALE GENOMIC DNA]</scope>
    <source>
        <strain evidence="7 8">SARL4B</strain>
    </source>
</reference>
<feature type="binding site" evidence="3">
    <location>
        <position position="162"/>
    </location>
    <ligand>
        <name>Fe cation</name>
        <dbReference type="ChEBI" id="CHEBI:24875"/>
    </ligand>
</feature>
<evidence type="ECO:0000313" key="8">
    <source>
        <dbReference type="Proteomes" id="UP000003861"/>
    </source>
</evidence>
<evidence type="ECO:0000256" key="3">
    <source>
        <dbReference type="PROSITE-ProRule" id="PRU01249"/>
    </source>
</evidence>
<feature type="region of interest" description="Disordered" evidence="4">
    <location>
        <begin position="130"/>
        <end position="152"/>
    </location>
</feature>
<dbReference type="Pfam" id="PF00571">
    <property type="entry name" value="CBS"/>
    <property type="match status" value="2"/>
</dbReference>
<dbReference type="EMBL" id="AFNT02000006">
    <property type="protein sequence ID" value="ERJ07107.1"/>
    <property type="molecule type" value="Genomic_DNA"/>
</dbReference>
<dbReference type="GO" id="GO:0003938">
    <property type="term" value="F:IMP dehydrogenase activity"/>
    <property type="evidence" value="ECO:0007669"/>
    <property type="project" value="UniProtKB-EC"/>
</dbReference>
<reference evidence="7 8" key="1">
    <citation type="journal article" date="2011" name="J. Bacteriol.">
        <title>Genome sequence of Halorhabdus tiamatea, the first archaeon isolated from a deep-sea anoxic brine lake.</title>
        <authorList>
            <person name="Antunes A."/>
            <person name="Alam I."/>
            <person name="Bajic V.B."/>
            <person name="Stingl U."/>
        </authorList>
    </citation>
    <scope>NUCLEOTIDE SEQUENCE [LARGE SCALE GENOMIC DNA]</scope>
    <source>
        <strain evidence="7 8">SARL4B</strain>
    </source>
</reference>
<name>U2DN35_9EURY</name>
<keyword evidence="7" id="KW-0560">Oxidoreductase</keyword>
<evidence type="ECO:0000256" key="4">
    <source>
        <dbReference type="SAM" id="MobiDB-lite"/>
    </source>
</evidence>
<organism evidence="7 8">
    <name type="scientific">Halorhabdus tiamatea SARL4B</name>
    <dbReference type="NCBI Taxonomy" id="1033806"/>
    <lineage>
        <taxon>Archaea</taxon>
        <taxon>Methanobacteriati</taxon>
        <taxon>Methanobacteriota</taxon>
        <taxon>Stenosarchaea group</taxon>
        <taxon>Halobacteria</taxon>
        <taxon>Halobacteriales</taxon>
        <taxon>Haloarculaceae</taxon>
        <taxon>Halorhabdus</taxon>
    </lineage>
</organism>
<dbReference type="GeneID" id="23798082"/>
<feature type="domain" description="CBS" evidence="5">
    <location>
        <begin position="75"/>
        <end position="131"/>
    </location>
</feature>
<dbReference type="eggNOG" id="arCOG00600">
    <property type="taxonomic scope" value="Archaea"/>
</dbReference>
<feature type="domain" description="ACP-type MB" evidence="6">
    <location>
        <begin position="154"/>
        <end position="184"/>
    </location>
</feature>
<proteinExistence type="predicted"/>
<dbReference type="InterPro" id="IPR044065">
    <property type="entry name" value="ACP_MB"/>
</dbReference>
<feature type="binding site" evidence="3">
    <location>
        <position position="181"/>
    </location>
    <ligand>
        <name>Zn(2+)</name>
        <dbReference type="ChEBI" id="CHEBI:29105"/>
    </ligand>
</feature>
<dbReference type="STRING" id="1033806.HTIA_0584"/>
<dbReference type="EC" id="1.1.1.205" evidence="7"/>
<comment type="caution">
    <text evidence="7">The sequence shown here is derived from an EMBL/GenBank/DDBJ whole genome shotgun (WGS) entry which is preliminary data.</text>
</comment>
<dbReference type="CDD" id="cd02205">
    <property type="entry name" value="CBS_pair_SF"/>
    <property type="match status" value="1"/>
</dbReference>
<dbReference type="PROSITE" id="PS51901">
    <property type="entry name" value="ACP_MB"/>
    <property type="match status" value="1"/>
</dbReference>
<evidence type="ECO:0000313" key="7">
    <source>
        <dbReference type="EMBL" id="ERJ07107.1"/>
    </source>
</evidence>
<protein>
    <submittedName>
        <fullName evidence="7">IMP dehydrogenase protein</fullName>
        <ecNumber evidence="7">1.1.1.205</ecNumber>
    </submittedName>
</protein>
<dbReference type="OrthoDB" id="65817at2157"/>
<feature type="binding site" evidence="3">
    <location>
        <position position="178"/>
    </location>
    <ligand>
        <name>Fe cation</name>
        <dbReference type="ChEBI" id="CHEBI:24875"/>
    </ligand>
</feature>
<sequence>MNESNSVREVMTREFVGVSEADGLAETGRLLRAERADGAVVLRGNDPVGTISVGNVLDQLLDADAHEDDTVSEAMESTVPQIDVDDHVESAADQLLSSSVPLLVVFDGSGDVAGVVTESDLVRSVALSRESTAETENLEPARTEGTAESDAGYSNQGICERCGALTSDLVSFNGQLLCSDCRDV</sequence>
<feature type="binding site" evidence="3">
    <location>
        <position position="159"/>
    </location>
    <ligand>
        <name>Zn(2+)</name>
        <dbReference type="ChEBI" id="CHEBI:29105"/>
    </ligand>
</feature>
<dbReference type="GO" id="GO:0046872">
    <property type="term" value="F:metal ion binding"/>
    <property type="evidence" value="ECO:0007669"/>
    <property type="project" value="UniProtKB-KW"/>
</dbReference>
<accession>U2DN35</accession>
<evidence type="ECO:0000256" key="1">
    <source>
        <dbReference type="ARBA" id="ARBA00023122"/>
    </source>
</evidence>
<feature type="binding site" evidence="3">
    <location>
        <position position="159"/>
    </location>
    <ligand>
        <name>Fe cation</name>
        <dbReference type="ChEBI" id="CHEBI:24875"/>
    </ligand>
</feature>
<dbReference type="AlphaFoldDB" id="U2DN35"/>
<dbReference type="InterPro" id="IPR000644">
    <property type="entry name" value="CBS_dom"/>
</dbReference>
<dbReference type="PANTHER" id="PTHR43080">
    <property type="entry name" value="CBS DOMAIN-CONTAINING PROTEIN CBSX3, MITOCHONDRIAL"/>
    <property type="match status" value="1"/>
</dbReference>
<dbReference type="Proteomes" id="UP000003861">
    <property type="component" value="Unassembled WGS sequence"/>
</dbReference>
<gene>
    <name evidence="7" type="ORF">HLRTI_000701</name>
</gene>
<feature type="binding site" evidence="3">
    <location>
        <position position="178"/>
    </location>
    <ligand>
        <name>Zn(2+)</name>
        <dbReference type="ChEBI" id="CHEBI:29105"/>
    </ligand>
</feature>
<keyword evidence="3" id="KW-0408">Iron</keyword>
<dbReference type="RefSeq" id="WP_008527979.1">
    <property type="nucleotide sequence ID" value="NC_021921.1"/>
</dbReference>
<feature type="binding site" evidence="3">
    <location>
        <position position="162"/>
    </location>
    <ligand>
        <name>Zn(2+)</name>
        <dbReference type="ChEBI" id="CHEBI:29105"/>
    </ligand>
</feature>
<dbReference type="SUPFAM" id="SSF54631">
    <property type="entry name" value="CBS-domain pair"/>
    <property type="match status" value="1"/>
</dbReference>
<dbReference type="InterPro" id="IPR051257">
    <property type="entry name" value="Diverse_CBS-Domain"/>
</dbReference>
<feature type="binding site" evidence="3">
    <location>
        <position position="181"/>
    </location>
    <ligand>
        <name>Fe cation</name>
        <dbReference type="ChEBI" id="CHEBI:24875"/>
    </ligand>
</feature>
<dbReference type="PROSITE" id="PS51371">
    <property type="entry name" value="CBS"/>
    <property type="match status" value="1"/>
</dbReference>